<feature type="transmembrane region" description="Helical" evidence="1">
    <location>
        <begin position="218"/>
        <end position="241"/>
    </location>
</feature>
<feature type="transmembrane region" description="Helical" evidence="1">
    <location>
        <begin position="69"/>
        <end position="87"/>
    </location>
</feature>
<keyword evidence="1" id="KW-0472">Membrane</keyword>
<dbReference type="Proteomes" id="UP000289437">
    <property type="component" value="Unassembled WGS sequence"/>
</dbReference>
<feature type="transmembrane region" description="Helical" evidence="1">
    <location>
        <begin position="347"/>
        <end position="367"/>
    </location>
</feature>
<dbReference type="OrthoDB" id="106188at2"/>
<protein>
    <recommendedName>
        <fullName evidence="4">Membrane protein 6-pyruvoyl-tetrahydropterin synthase-related domain-containing protein</fullName>
    </recommendedName>
</protein>
<feature type="transmembrane region" description="Helical" evidence="1">
    <location>
        <begin position="125"/>
        <end position="146"/>
    </location>
</feature>
<dbReference type="AlphaFoldDB" id="A0A4Q0SYY9"/>
<gene>
    <name evidence="2" type="ORF">GRAN_2914</name>
</gene>
<sequence length="552" mass="60056">MRSDRLFWILIPVAALIAVLPLILQGPSCGHDYDFHILNWFEVATQFAHGNLHPQWAVSPAYNAGEPRFLFYPPISWTLGAILGLLVTTPVFGHTLGSWTAIPTLYTWIVLTASGFSLYRLARAYATPTASLLAATLYIANPYMLFTAYERTAYAELLAAIWFPLLIQAILKPRPAIPAIALPLALLWLTNAPAAVMGTYTLALLAAIRLIQARKQQALPLALITVSGTLLGLALAAYYIIPAASDRRLVQIAMVILPGMRIDDNTLFHHTGLSEDALMHDAVLHSASIVAILLIAVTAGALLITLLRKDKAPALPLAILATIITFLLTRAALPIWHHAPELEFLQFPWRFVAVLAAIACFSVALAIKQITLRPIPTVLLALAIASALTIPATRTFRQSCDDPDTVPARLAVYQSQTGSDPTDEYTPTTADNDLLKENNPPFWLSPDSSAPAPPNSKPSPLPLDFKVTSPTAQKLILNLRAYPNWHILLNGTESPSDRHRRDGLIFINVPAGTTHIHLAFVTTPLEWAADALSALALILLLVLTRLSSKSHA</sequence>
<evidence type="ECO:0008006" key="4">
    <source>
        <dbReference type="Google" id="ProtNLM"/>
    </source>
</evidence>
<reference evidence="3" key="2">
    <citation type="submission" date="2019-02" db="EMBL/GenBank/DDBJ databases">
        <title>Granulicella sibirica sp. nov., a psychrotolerant acidobacterium isolated from an organic soil layer in forested tundra, West Siberia.</title>
        <authorList>
            <person name="Oshkin I.Y."/>
            <person name="Kulichevskaya I.S."/>
            <person name="Rijpstra W.I.C."/>
            <person name="Sinninghe Damste J.S."/>
            <person name="Rakitin A.L."/>
            <person name="Ravin N.V."/>
            <person name="Dedysh S.N."/>
        </authorList>
    </citation>
    <scope>NUCLEOTIDE SEQUENCE [LARGE SCALE GENOMIC DNA]</scope>
    <source>
        <strain evidence="3">AF10</strain>
    </source>
</reference>
<proteinExistence type="predicted"/>
<feature type="transmembrane region" description="Helical" evidence="1">
    <location>
        <begin position="7"/>
        <end position="24"/>
    </location>
</feature>
<dbReference type="RefSeq" id="WP_128913590.1">
    <property type="nucleotide sequence ID" value="NZ_RDSM01000002.1"/>
</dbReference>
<keyword evidence="3" id="KW-1185">Reference proteome</keyword>
<evidence type="ECO:0000313" key="3">
    <source>
        <dbReference type="Proteomes" id="UP000289437"/>
    </source>
</evidence>
<evidence type="ECO:0000256" key="1">
    <source>
        <dbReference type="SAM" id="Phobius"/>
    </source>
</evidence>
<feature type="transmembrane region" description="Helical" evidence="1">
    <location>
        <begin position="314"/>
        <end position="335"/>
    </location>
</feature>
<organism evidence="2 3">
    <name type="scientific">Granulicella sibirica</name>
    <dbReference type="NCBI Taxonomy" id="2479048"/>
    <lineage>
        <taxon>Bacteria</taxon>
        <taxon>Pseudomonadati</taxon>
        <taxon>Acidobacteriota</taxon>
        <taxon>Terriglobia</taxon>
        <taxon>Terriglobales</taxon>
        <taxon>Acidobacteriaceae</taxon>
        <taxon>Granulicella</taxon>
    </lineage>
</organism>
<keyword evidence="1" id="KW-0812">Transmembrane</keyword>
<feature type="transmembrane region" description="Helical" evidence="1">
    <location>
        <begin position="177"/>
        <end position="206"/>
    </location>
</feature>
<feature type="transmembrane region" description="Helical" evidence="1">
    <location>
        <begin position="99"/>
        <end position="119"/>
    </location>
</feature>
<dbReference type="EMBL" id="RDSM01000002">
    <property type="protein sequence ID" value="RXH56057.1"/>
    <property type="molecule type" value="Genomic_DNA"/>
</dbReference>
<comment type="caution">
    <text evidence="2">The sequence shown here is derived from an EMBL/GenBank/DDBJ whole genome shotgun (WGS) entry which is preliminary data.</text>
</comment>
<name>A0A4Q0SYY9_9BACT</name>
<reference evidence="2 3" key="1">
    <citation type="submission" date="2018-11" db="EMBL/GenBank/DDBJ databases">
        <authorList>
            <person name="Mardanov A.V."/>
            <person name="Ravin N.V."/>
            <person name="Dedysh S.N."/>
        </authorList>
    </citation>
    <scope>NUCLEOTIDE SEQUENCE [LARGE SCALE GENOMIC DNA]</scope>
    <source>
        <strain evidence="2 3">AF10</strain>
    </source>
</reference>
<evidence type="ECO:0000313" key="2">
    <source>
        <dbReference type="EMBL" id="RXH56057.1"/>
    </source>
</evidence>
<accession>A0A4Q0SYY9</accession>
<keyword evidence="1" id="KW-1133">Transmembrane helix</keyword>
<feature type="transmembrane region" description="Helical" evidence="1">
    <location>
        <begin position="153"/>
        <end position="171"/>
    </location>
</feature>
<feature type="transmembrane region" description="Helical" evidence="1">
    <location>
        <begin position="282"/>
        <end position="307"/>
    </location>
</feature>